<dbReference type="EMBL" id="CAMXCT010003336">
    <property type="protein sequence ID" value="CAI4003942.1"/>
    <property type="molecule type" value="Genomic_DNA"/>
</dbReference>
<name>A0A9P1GB73_9DINO</name>
<dbReference type="EMBL" id="CAMXCT020003336">
    <property type="protein sequence ID" value="CAL1157317.1"/>
    <property type="molecule type" value="Genomic_DNA"/>
</dbReference>
<dbReference type="Gene3D" id="1.25.40.10">
    <property type="entry name" value="Tetratricopeptide repeat domain"/>
    <property type="match status" value="1"/>
</dbReference>
<keyword evidence="4" id="KW-1185">Reference proteome</keyword>
<sequence>AMCLVSMIDCEGWLASPDDALNAADEALEMSLEIEEWNVRLADFSRAISDAEDALEIYRELDSPQELRALHLLLHPLLQLAEVREARQKASEALERFGIKGNKAAQIDIAKMLVEVHLRGGNLSEAISVSKDCIRWCKELGQKSSQASLMLKISRGRLDAGDLSKAPGGRLRGLRLSKKFRVHKSEPNKHPVSDQ</sequence>
<dbReference type="EMBL" id="CAMXCT030003336">
    <property type="protein sequence ID" value="CAL4791254.1"/>
    <property type="molecule type" value="Genomic_DNA"/>
</dbReference>
<feature type="coiled-coil region" evidence="1">
    <location>
        <begin position="34"/>
        <end position="61"/>
    </location>
</feature>
<evidence type="ECO:0008006" key="5">
    <source>
        <dbReference type="Google" id="ProtNLM"/>
    </source>
</evidence>
<organism evidence="2">
    <name type="scientific">Cladocopium goreaui</name>
    <dbReference type="NCBI Taxonomy" id="2562237"/>
    <lineage>
        <taxon>Eukaryota</taxon>
        <taxon>Sar</taxon>
        <taxon>Alveolata</taxon>
        <taxon>Dinophyceae</taxon>
        <taxon>Suessiales</taxon>
        <taxon>Symbiodiniaceae</taxon>
        <taxon>Cladocopium</taxon>
    </lineage>
</organism>
<reference evidence="3 4" key="2">
    <citation type="submission" date="2024-05" db="EMBL/GenBank/DDBJ databases">
        <authorList>
            <person name="Chen Y."/>
            <person name="Shah S."/>
            <person name="Dougan E. K."/>
            <person name="Thang M."/>
            <person name="Chan C."/>
        </authorList>
    </citation>
    <scope>NUCLEOTIDE SEQUENCE [LARGE SCALE GENOMIC DNA]</scope>
</reference>
<dbReference type="InterPro" id="IPR011990">
    <property type="entry name" value="TPR-like_helical_dom_sf"/>
</dbReference>
<reference evidence="2" key="1">
    <citation type="submission" date="2022-10" db="EMBL/GenBank/DDBJ databases">
        <authorList>
            <person name="Chen Y."/>
            <person name="Dougan E. K."/>
            <person name="Chan C."/>
            <person name="Rhodes N."/>
            <person name="Thang M."/>
        </authorList>
    </citation>
    <scope>NUCLEOTIDE SEQUENCE</scope>
</reference>
<proteinExistence type="predicted"/>
<evidence type="ECO:0000313" key="3">
    <source>
        <dbReference type="EMBL" id="CAL4791254.1"/>
    </source>
</evidence>
<dbReference type="Proteomes" id="UP001152797">
    <property type="component" value="Unassembled WGS sequence"/>
</dbReference>
<accession>A0A9P1GB73</accession>
<dbReference type="AlphaFoldDB" id="A0A9P1GB73"/>
<comment type="caution">
    <text evidence="2">The sequence shown here is derived from an EMBL/GenBank/DDBJ whole genome shotgun (WGS) entry which is preliminary data.</text>
</comment>
<protein>
    <recommendedName>
        <fullName evidence="5">MalT-like TPR region domain-containing protein</fullName>
    </recommendedName>
</protein>
<dbReference type="SUPFAM" id="SSF48452">
    <property type="entry name" value="TPR-like"/>
    <property type="match status" value="1"/>
</dbReference>
<evidence type="ECO:0000256" key="1">
    <source>
        <dbReference type="SAM" id="Coils"/>
    </source>
</evidence>
<evidence type="ECO:0000313" key="2">
    <source>
        <dbReference type="EMBL" id="CAI4003942.1"/>
    </source>
</evidence>
<evidence type="ECO:0000313" key="4">
    <source>
        <dbReference type="Proteomes" id="UP001152797"/>
    </source>
</evidence>
<gene>
    <name evidence="2" type="ORF">C1SCF055_LOCUS29766</name>
</gene>
<feature type="non-terminal residue" evidence="2">
    <location>
        <position position="195"/>
    </location>
</feature>
<keyword evidence="1" id="KW-0175">Coiled coil</keyword>